<dbReference type="InterPro" id="IPR025419">
    <property type="entry name" value="DUF4142"/>
</dbReference>
<dbReference type="RefSeq" id="WP_280801387.1">
    <property type="nucleotide sequence ID" value="NZ_JANQDF010000005.1"/>
</dbReference>
<dbReference type="PANTHER" id="PTHR38593">
    <property type="entry name" value="BLR2558 PROTEIN"/>
    <property type="match status" value="1"/>
</dbReference>
<dbReference type="Gene3D" id="1.20.1260.10">
    <property type="match status" value="1"/>
</dbReference>
<evidence type="ECO:0000313" key="2">
    <source>
        <dbReference type="EMBL" id="MDH6104345.1"/>
    </source>
</evidence>
<name>A0ABT6K9Q7_9CYAN</name>
<sequence length="230" mass="26054">MHFLVNSSELSLAINYIYQGHMMNLLPDNSGKKITHLIATMGFTSAIAITGYDQIHQEAIAHTTFSQYTILEAQTAQISQMDMMYVQEAFQAGIGELELANLALETSKNENIKQYAQQMIQDHTRLNQELMQLAQQKGMNPPTNISPKYQALKTQLSKLSGVNFDQAYINEAGINGHMENLVMHTRQIQLGEDPDLQAFAAKNFPILETHLQLVEFILMVKIPDFSHYHR</sequence>
<organism evidence="2 3">
    <name type="scientific">Anabaenopsis tanganyikae CS-531</name>
    <dbReference type="NCBI Taxonomy" id="2785304"/>
    <lineage>
        <taxon>Bacteria</taxon>
        <taxon>Bacillati</taxon>
        <taxon>Cyanobacteriota</taxon>
        <taxon>Cyanophyceae</taxon>
        <taxon>Nostocales</taxon>
        <taxon>Nodulariaceae</taxon>
        <taxon>Anabaenopsis</taxon>
        <taxon>Anabaenopsis tanganyikae</taxon>
    </lineage>
</organism>
<feature type="domain" description="DUF4142" evidence="1">
    <location>
        <begin position="82"/>
        <end position="215"/>
    </location>
</feature>
<proteinExistence type="predicted"/>
<dbReference type="InterPro" id="IPR012347">
    <property type="entry name" value="Ferritin-like"/>
</dbReference>
<gene>
    <name evidence="2" type="ORF">NWP22_00335</name>
</gene>
<dbReference type="Pfam" id="PF13628">
    <property type="entry name" value="DUF4142"/>
    <property type="match status" value="1"/>
</dbReference>
<reference evidence="2 3" key="1">
    <citation type="journal article" date="2023" name="J. Phycol.">
        <title>Chrysosporum ovalisporum is synonymous with the true-branching cyanobacterium Umezakia natans (Nostocales/Aphanizomenonaceae).</title>
        <authorList>
            <person name="McGregor G.B."/>
            <person name="Sendall B.C."/>
            <person name="Niiyama Y."/>
            <person name="Tuji A."/>
            <person name="Willis A."/>
        </authorList>
    </citation>
    <scope>NUCLEOTIDE SEQUENCE [LARGE SCALE GENOMIC DNA]</scope>
    <source>
        <strain evidence="2 3">CS-531</strain>
    </source>
</reference>
<keyword evidence="3" id="KW-1185">Reference proteome</keyword>
<evidence type="ECO:0000313" key="3">
    <source>
        <dbReference type="Proteomes" id="UP001159386"/>
    </source>
</evidence>
<dbReference type="EMBL" id="JANQDF010000005">
    <property type="protein sequence ID" value="MDH6104345.1"/>
    <property type="molecule type" value="Genomic_DNA"/>
</dbReference>
<protein>
    <submittedName>
        <fullName evidence="2">DUF4142 domain-containing protein</fullName>
    </submittedName>
</protein>
<dbReference type="PANTHER" id="PTHR38593:SF1">
    <property type="entry name" value="BLR2558 PROTEIN"/>
    <property type="match status" value="1"/>
</dbReference>
<evidence type="ECO:0000259" key="1">
    <source>
        <dbReference type="Pfam" id="PF13628"/>
    </source>
</evidence>
<comment type="caution">
    <text evidence="2">The sequence shown here is derived from an EMBL/GenBank/DDBJ whole genome shotgun (WGS) entry which is preliminary data.</text>
</comment>
<accession>A0ABT6K9Q7</accession>
<dbReference type="Proteomes" id="UP001159386">
    <property type="component" value="Unassembled WGS sequence"/>
</dbReference>